<evidence type="ECO:0000313" key="4">
    <source>
        <dbReference type="Proteomes" id="UP000219799"/>
    </source>
</evidence>
<accession>A0A1C3KFK3</accession>
<gene>
    <name evidence="3" type="primary">PmlGA01_130036400</name>
    <name evidence="3" type="ORF">PMLGA01_130036400</name>
</gene>
<dbReference type="AlphaFoldDB" id="A0A1C3KFK3"/>
<feature type="transmembrane region" description="Helical" evidence="2">
    <location>
        <begin position="998"/>
        <end position="1018"/>
    </location>
</feature>
<name>A0A1C3KFK3_PLAMA</name>
<feature type="transmembrane region" description="Helical" evidence="2">
    <location>
        <begin position="852"/>
        <end position="870"/>
    </location>
</feature>
<dbReference type="Proteomes" id="UP000219799">
    <property type="component" value="Chromosome 13"/>
</dbReference>
<feature type="transmembrane region" description="Helical" evidence="2">
    <location>
        <begin position="462"/>
        <end position="479"/>
    </location>
</feature>
<evidence type="ECO:0000256" key="1">
    <source>
        <dbReference type="SAM" id="MobiDB-lite"/>
    </source>
</evidence>
<reference evidence="3 4" key="1">
    <citation type="submission" date="2016-06" db="EMBL/GenBank/DDBJ databases">
        <authorList>
            <consortium name="Pathogen Informatics"/>
        </authorList>
    </citation>
    <scope>NUCLEOTIDE SEQUENCE [LARGE SCALE GENOMIC DNA]</scope>
    <source>
        <strain evidence="3">PmlGA01</strain>
    </source>
</reference>
<feature type="transmembrane region" description="Helical" evidence="2">
    <location>
        <begin position="776"/>
        <end position="795"/>
    </location>
</feature>
<feature type="transmembrane region" description="Helical" evidence="2">
    <location>
        <begin position="900"/>
        <end position="931"/>
    </location>
</feature>
<keyword evidence="2" id="KW-0472">Membrane</keyword>
<feature type="transmembrane region" description="Helical" evidence="2">
    <location>
        <begin position="976"/>
        <end position="992"/>
    </location>
</feature>
<feature type="transmembrane region" description="Helical" evidence="2">
    <location>
        <begin position="1039"/>
        <end position="1065"/>
    </location>
</feature>
<dbReference type="EMBL" id="LT594501">
    <property type="protein sequence ID" value="SBT72389.1"/>
    <property type="molecule type" value="Genomic_DNA"/>
</dbReference>
<dbReference type="VEuPathDB" id="PlasmoDB:PmUG01_13042900"/>
<keyword evidence="2" id="KW-1133">Transmembrane helix</keyword>
<proteinExistence type="predicted"/>
<keyword evidence="2" id="KW-0812">Transmembrane</keyword>
<feature type="transmembrane region" description="Helical" evidence="2">
    <location>
        <begin position="675"/>
        <end position="692"/>
    </location>
</feature>
<feature type="transmembrane region" description="Helical" evidence="2">
    <location>
        <begin position="937"/>
        <end position="955"/>
    </location>
</feature>
<feature type="transmembrane region" description="Helical" evidence="2">
    <location>
        <begin position="723"/>
        <end position="750"/>
    </location>
</feature>
<protein>
    <submittedName>
        <fullName evidence="3">Uncharacterized protein</fullName>
    </submittedName>
</protein>
<organism evidence="3 4">
    <name type="scientific">Plasmodium malariae</name>
    <dbReference type="NCBI Taxonomy" id="5858"/>
    <lineage>
        <taxon>Eukaryota</taxon>
        <taxon>Sar</taxon>
        <taxon>Alveolata</taxon>
        <taxon>Apicomplexa</taxon>
        <taxon>Aconoidasida</taxon>
        <taxon>Haemosporida</taxon>
        <taxon>Plasmodiidae</taxon>
        <taxon>Plasmodium</taxon>
        <taxon>Plasmodium (Plasmodium)</taxon>
    </lineage>
</organism>
<feature type="transmembrane region" description="Helical" evidence="2">
    <location>
        <begin position="698"/>
        <end position="716"/>
    </location>
</feature>
<sequence length="1131" mass="134775">MLRNVGREHSNSFNVDKTKERNNIYNRRIDKEIKNLKESKLIDNENVYITLNENNNVDEDNDTHNCDNIKKNKYLYLLETFNEKYFLNKNFFFKNFINHVKILKSNQTTSFYTNQNENWPSIFVELSKYNTYKNSLCPFFNIYELLRFRGIFADFSSFLKEISYFLEIFEVFKNEFMKEQNSFNVSSTNKEVKSYSEREAKEKKEEEQDEFNFFTNIFFEILYKDFTNHLRNIQSEIINKILYSNEFEKEYFYNTFSVFFHKYYSIKESIVYSFFIFDDYPFSKPCVNLDHLPFCLLKKKSQEKLTGDKYNKRNILNLLLSEKKWVPKITIENLFEESQKFVHTLFFYYQYKIYLLYYYMSKHNIFFRFFENNCEINFETHSLVYSYVHNVDRQLATHTQKKKKKNYSNLLYRINNCECINQDFILYKFFYTYKKLKSKNYQVKGTPSSSFIRAEKKKRYEYYIYFFFLIFVFLLPQLIKSLYIYRTSEIINYLNLSNSASLTFQEDKQNTSVNNHPLFYAYIKLLKKITNNENTKGENTHNSSSLSNGGENAEENEQRKATFNHSDKKKKNENGTIIDEEKGANDQQAVRGEEKGKSEQNLMNGEEKLRNEQTHLSSVDRGSARVNTRLSDGEGGAINLLLIITMLSVTEFLFFSLGVIYNLKLLRKKFEHNNFVINICSSLLILYNPILFCGNTNYVVVLSIGLLFWSVNFILLKKMFLSVIIYVVSIYMNIANITYVFPFLCIYVYIKSRCIIKRGSQFKGIFKNRFEASKYIFIYLLIFVMESYFLMYILCDEQFYWDRNLRNCFNFFTSHFDSTEKVFMQYGQSKNLVHTVTTIFSSSNTLINHYRVVTYAPFIITIIFNYFFVVNTVNKLYSSFIVSSIVFLLTWWTHLSSTYLLTFLLVLLLLFINILGSSSLFLNILFSSYIIITDENFNFYIFALTIVYFLFHIYLMSPSSDFIQNINYQAKIGAHLIAHIFNYLLTNIVHLYEASVKSFVSSFVIMLFSSSSSSIITLPNEKDIQEIVQKKEIQKKIIFCLYSHLSHDYLIIPLSYFSAFLFLMLGSLKLCFPRVSIKFAVFILKLFILLSLLTILLIFYTKRKKFRKFDFLSIPHSSYKTTFPLQRSKKF</sequence>
<feature type="transmembrane region" description="Helical" evidence="2">
    <location>
        <begin position="876"/>
        <end position="893"/>
    </location>
</feature>
<feature type="region of interest" description="Disordered" evidence="1">
    <location>
        <begin position="534"/>
        <end position="602"/>
    </location>
</feature>
<evidence type="ECO:0000256" key="2">
    <source>
        <dbReference type="SAM" id="Phobius"/>
    </source>
</evidence>
<evidence type="ECO:0000313" key="3">
    <source>
        <dbReference type="EMBL" id="SBT72389.1"/>
    </source>
</evidence>
<feature type="compositionally biased region" description="Polar residues" evidence="1">
    <location>
        <begin position="540"/>
        <end position="550"/>
    </location>
</feature>
<feature type="transmembrane region" description="Helical" evidence="2">
    <location>
        <begin position="1077"/>
        <end position="1100"/>
    </location>
</feature>
<feature type="transmembrane region" description="Helical" evidence="2">
    <location>
        <begin position="637"/>
        <end position="663"/>
    </location>
</feature>